<dbReference type="CDD" id="cd00707">
    <property type="entry name" value="Pancreat_lipase_like"/>
    <property type="match status" value="1"/>
</dbReference>
<keyword evidence="4" id="KW-1015">Disulfide bond</keyword>
<gene>
    <name evidence="8" type="ORF">NTJ_12839</name>
</gene>
<feature type="domain" description="Lipase" evidence="7">
    <location>
        <begin position="37"/>
        <end position="373"/>
    </location>
</feature>
<dbReference type="Gene3D" id="3.40.50.1820">
    <property type="entry name" value="alpha/beta hydrolase"/>
    <property type="match status" value="1"/>
</dbReference>
<reference evidence="8 9" key="1">
    <citation type="submission" date="2023-09" db="EMBL/GenBank/DDBJ databases">
        <title>Nesidiocoris tenuis whole genome shotgun sequence.</title>
        <authorList>
            <person name="Shibata T."/>
            <person name="Shimoda M."/>
            <person name="Kobayashi T."/>
            <person name="Uehara T."/>
        </authorList>
    </citation>
    <scope>NUCLEOTIDE SEQUENCE [LARGE SCALE GENOMIC DNA]</scope>
    <source>
        <strain evidence="8 9">Japan</strain>
    </source>
</reference>
<keyword evidence="3" id="KW-0964">Secreted</keyword>
<proteinExistence type="inferred from homology"/>
<keyword evidence="9" id="KW-1185">Reference proteome</keyword>
<dbReference type="PRINTS" id="PR00823">
    <property type="entry name" value="PANCLIPASE"/>
</dbReference>
<dbReference type="EMBL" id="AP028919">
    <property type="protein sequence ID" value="BET00023.1"/>
    <property type="molecule type" value="Genomic_DNA"/>
</dbReference>
<dbReference type="InterPro" id="IPR016272">
    <property type="entry name" value="Lipase_LIPH"/>
</dbReference>
<dbReference type="InterPro" id="IPR002331">
    <property type="entry name" value="Lipase_panc"/>
</dbReference>
<dbReference type="InterPro" id="IPR000734">
    <property type="entry name" value="TAG_lipase"/>
</dbReference>
<organism evidence="8 9">
    <name type="scientific">Nesidiocoris tenuis</name>
    <dbReference type="NCBI Taxonomy" id="355587"/>
    <lineage>
        <taxon>Eukaryota</taxon>
        <taxon>Metazoa</taxon>
        <taxon>Ecdysozoa</taxon>
        <taxon>Arthropoda</taxon>
        <taxon>Hexapoda</taxon>
        <taxon>Insecta</taxon>
        <taxon>Pterygota</taxon>
        <taxon>Neoptera</taxon>
        <taxon>Paraneoptera</taxon>
        <taxon>Hemiptera</taxon>
        <taxon>Heteroptera</taxon>
        <taxon>Panheteroptera</taxon>
        <taxon>Cimicomorpha</taxon>
        <taxon>Miridae</taxon>
        <taxon>Dicyphina</taxon>
        <taxon>Nesidiocoris</taxon>
    </lineage>
</organism>
<comment type="subcellular location">
    <subcellularLocation>
        <location evidence="1">Secreted</location>
    </subcellularLocation>
</comment>
<feature type="chain" id="PRO_5046097983" evidence="6">
    <location>
        <begin position="17"/>
        <end position="511"/>
    </location>
</feature>
<dbReference type="Proteomes" id="UP001307889">
    <property type="component" value="Chromosome 11"/>
</dbReference>
<dbReference type="InterPro" id="IPR029058">
    <property type="entry name" value="AB_hydrolase_fold"/>
</dbReference>
<evidence type="ECO:0000256" key="4">
    <source>
        <dbReference type="ARBA" id="ARBA00023157"/>
    </source>
</evidence>
<protein>
    <submittedName>
        <fullName evidence="8">Triacylglycerol lipase</fullName>
    </submittedName>
</protein>
<dbReference type="PRINTS" id="PR00821">
    <property type="entry name" value="TAGLIPASE"/>
</dbReference>
<name>A0ABN7B8N4_9HEMI</name>
<evidence type="ECO:0000259" key="7">
    <source>
        <dbReference type="Pfam" id="PF00151"/>
    </source>
</evidence>
<evidence type="ECO:0000313" key="9">
    <source>
        <dbReference type="Proteomes" id="UP001307889"/>
    </source>
</evidence>
<dbReference type="PANTHER" id="PTHR11610">
    <property type="entry name" value="LIPASE"/>
    <property type="match status" value="1"/>
</dbReference>
<dbReference type="PIRSF" id="PIRSF000865">
    <property type="entry name" value="Lipoprotein_lipase_LIPH"/>
    <property type="match status" value="1"/>
</dbReference>
<evidence type="ECO:0000313" key="8">
    <source>
        <dbReference type="EMBL" id="BET00023.1"/>
    </source>
</evidence>
<dbReference type="PANTHER" id="PTHR11610:SF173">
    <property type="entry name" value="LIPASE DOMAIN-CONTAINING PROTEIN-RELATED"/>
    <property type="match status" value="1"/>
</dbReference>
<evidence type="ECO:0000256" key="3">
    <source>
        <dbReference type="ARBA" id="ARBA00022525"/>
    </source>
</evidence>
<sequence length="511" mass="56115">MALKWMVFCVLAAASAVEDPDNRKFGLPTWITGGVDERCYDELGCLQVTPSWYHALYRQWNYWPLPRILINVKFRLFTRKNPTLVQLMKWKEPATIAESNFDSARPTKFIVHGFIDTYNNKWVKSMTQKLLDIADHNVVVVDWSGGCLPPYVQATANTRLVGLELAYFINYLKNNTGLNPGDVHIIGHSLGSHIAGYAGERVTGLGRITALDPAGPYFHNMPSYVRLDPTDAQFVDAIHTDVAANVMMGYGMDDPVGHIDFYPNNGKNQPGCEALERPLALVDIVMTEGFEEAGRVMVSCNHNRAITLFLESLNGTCPYIGIRCPNYNDFKEGLCFDCGANGEDCQEMGINAQPTGLPPGEKYYLLTNKQTPYCLHHMKATVKLGSPSGGPQSVKGTLTMTLKSADGKALTTQFSKDEKFNHGETKTVLLSSPDDIGNPVAAEILWTAKTGQVLNLKNLEVDKVALDGEGNVLTRAKKAVSKNTFCPASSEGSVIAPNKKTEYVSSASCSL</sequence>
<evidence type="ECO:0000256" key="2">
    <source>
        <dbReference type="ARBA" id="ARBA00010701"/>
    </source>
</evidence>
<dbReference type="SUPFAM" id="SSF53474">
    <property type="entry name" value="alpha/beta-Hydrolases"/>
    <property type="match status" value="1"/>
</dbReference>
<comment type="similarity">
    <text evidence="2 5">Belongs to the AB hydrolase superfamily. Lipase family.</text>
</comment>
<dbReference type="InterPro" id="IPR013818">
    <property type="entry name" value="Lipase"/>
</dbReference>
<accession>A0ABN7B8N4</accession>
<dbReference type="Pfam" id="PF00151">
    <property type="entry name" value="Lipase"/>
    <property type="match status" value="1"/>
</dbReference>
<keyword evidence="6" id="KW-0732">Signal</keyword>
<dbReference type="InterPro" id="IPR033906">
    <property type="entry name" value="Lipase_N"/>
</dbReference>
<feature type="signal peptide" evidence="6">
    <location>
        <begin position="1"/>
        <end position="16"/>
    </location>
</feature>
<evidence type="ECO:0000256" key="5">
    <source>
        <dbReference type="RuleBase" id="RU004262"/>
    </source>
</evidence>
<evidence type="ECO:0000256" key="6">
    <source>
        <dbReference type="SAM" id="SignalP"/>
    </source>
</evidence>
<evidence type="ECO:0000256" key="1">
    <source>
        <dbReference type="ARBA" id="ARBA00004613"/>
    </source>
</evidence>